<evidence type="ECO:0000313" key="2">
    <source>
        <dbReference type="Proteomes" id="UP000298860"/>
    </source>
</evidence>
<comment type="caution">
    <text evidence="1">The sequence shown here is derived from an EMBL/GenBank/DDBJ whole genome shotgun (WGS) entry which is preliminary data.</text>
</comment>
<evidence type="ECO:0000313" key="1">
    <source>
        <dbReference type="EMBL" id="GDY30474.1"/>
    </source>
</evidence>
<keyword evidence="2" id="KW-1185">Reference proteome</keyword>
<accession>A0A4D4J4T7</accession>
<reference evidence="2" key="1">
    <citation type="submission" date="2019-04" db="EMBL/GenBank/DDBJ databases">
        <title>Draft genome sequence of Pseudonocardiaceae bacterium SL3-2-4.</title>
        <authorList>
            <person name="Ningsih F."/>
            <person name="Yokota A."/>
            <person name="Sakai Y."/>
            <person name="Nanatani K."/>
            <person name="Yabe S."/>
            <person name="Oetari A."/>
            <person name="Sjamsuridzal W."/>
        </authorList>
    </citation>
    <scope>NUCLEOTIDE SEQUENCE [LARGE SCALE GENOMIC DNA]</scope>
    <source>
        <strain evidence="2">SL3-2-4</strain>
    </source>
</reference>
<organism evidence="1 2">
    <name type="scientific">Gandjariella thermophila</name>
    <dbReference type="NCBI Taxonomy" id="1931992"/>
    <lineage>
        <taxon>Bacteria</taxon>
        <taxon>Bacillati</taxon>
        <taxon>Actinomycetota</taxon>
        <taxon>Actinomycetes</taxon>
        <taxon>Pseudonocardiales</taxon>
        <taxon>Pseudonocardiaceae</taxon>
        <taxon>Gandjariella</taxon>
    </lineage>
</organism>
<proteinExistence type="predicted"/>
<sequence length="120" mass="12921">MTRPLTSEEAPHIAAIERSMDAGFTFLNFRGPNGGAVEAIYAERWTPQGAVETYVLRGMTEAIAARFRAEDYPEGDPLWETSGTVADVITALLDLPPHGTPGAPVVARRASSALWLPGLR</sequence>
<dbReference type="AlphaFoldDB" id="A0A4D4J4T7"/>
<dbReference type="RefSeq" id="WP_137813580.1">
    <property type="nucleotide sequence ID" value="NZ_BJFL01000007.1"/>
</dbReference>
<name>A0A4D4J4T7_9PSEU</name>
<dbReference type="EMBL" id="BJFL01000007">
    <property type="protein sequence ID" value="GDY30474.1"/>
    <property type="molecule type" value="Genomic_DNA"/>
</dbReference>
<dbReference type="Proteomes" id="UP000298860">
    <property type="component" value="Unassembled WGS sequence"/>
</dbReference>
<protein>
    <submittedName>
        <fullName evidence="1">Uncharacterized protein</fullName>
    </submittedName>
</protein>
<gene>
    <name evidence="1" type="ORF">GTS_21070</name>
</gene>
<dbReference type="OrthoDB" id="3634287at2"/>